<dbReference type="EMBL" id="JAERQJ010000003">
    <property type="protein sequence ID" value="MBL0683798.1"/>
    <property type="molecule type" value="Genomic_DNA"/>
</dbReference>
<dbReference type="InterPro" id="IPR045619">
    <property type="entry name" value="DUF6443"/>
</dbReference>
<evidence type="ECO:0000256" key="1">
    <source>
        <dbReference type="SAM" id="SignalP"/>
    </source>
</evidence>
<comment type="caution">
    <text evidence="3">The sequence shown here is derived from an EMBL/GenBank/DDBJ whole genome shotgun (WGS) entry which is preliminary data.</text>
</comment>
<feature type="chain" id="PRO_5037462182" description="DUF6443 domain-containing protein" evidence="1">
    <location>
        <begin position="25"/>
        <end position="1836"/>
    </location>
</feature>
<evidence type="ECO:0000313" key="4">
    <source>
        <dbReference type="Proteomes" id="UP000651057"/>
    </source>
</evidence>
<protein>
    <recommendedName>
        <fullName evidence="2">DUF6443 domain-containing protein</fullName>
    </recommendedName>
</protein>
<evidence type="ECO:0000313" key="3">
    <source>
        <dbReference type="EMBL" id="MBL0683798.1"/>
    </source>
</evidence>
<name>A0A936ZXK6_9FLAO</name>
<gene>
    <name evidence="3" type="ORF">JJQ60_09745</name>
</gene>
<dbReference type="PROSITE" id="PS00018">
    <property type="entry name" value="EF_HAND_1"/>
    <property type="match status" value="1"/>
</dbReference>
<reference evidence="3" key="1">
    <citation type="submission" date="2021-01" db="EMBL/GenBank/DDBJ databases">
        <authorList>
            <person name="Zhong Y.L."/>
        </authorList>
    </citation>
    <scope>NUCLEOTIDE SEQUENCE</scope>
    <source>
        <strain evidence="3">KCTC 23302</strain>
    </source>
</reference>
<dbReference type="Pfam" id="PF20041">
    <property type="entry name" value="DUF6443"/>
    <property type="match status" value="1"/>
</dbReference>
<dbReference type="InterPro" id="IPR021655">
    <property type="entry name" value="Put_metal-bd"/>
</dbReference>
<dbReference type="Pfam" id="PF11617">
    <property type="entry name" value="Cu-binding_MopE"/>
    <property type="match status" value="1"/>
</dbReference>
<feature type="signal peptide" evidence="1">
    <location>
        <begin position="1"/>
        <end position="24"/>
    </location>
</feature>
<accession>A0A936ZXK6</accession>
<dbReference type="InterPro" id="IPR018247">
    <property type="entry name" value="EF_Hand_1_Ca_BS"/>
</dbReference>
<sequence>MKNINKIIYISLLFCIGLTCNLNAQFGGGSGLLYLDGDRDGFGRSDVFIFDDGSNPTGYSDKSGDCNDFDEDIYPGAPEICDGKDNDCDGSVDESPKPSTPSAISVVKNCGSTALTRGNPPSGITWYWQGTASGTSTGNAAKTVNRTLGSIYYLRGRNNSTGCWGPARSVSYTINQRPATPTATIQKKCGNTVLTRGNPPSGITWYWQSNVTGTSTANTAETVTRYSGTQYYLRGRNNNTGCWGNTKIINYSINYIPEVPSTPSVVKNCGSTRLARSNPPSGITWYWQSSESGTSTSNSSASINLNSGSLYYLRARNNSSGCWSAARTVNYSINYIPEVPSAPAVAVDCGNAKLTRSNPPSGITWYWQSSASGTSTSNASTTYTATSGSTMYLRARNNSSGCWSGARTVGYNINPLPSIPNGVAVANNCGSSKLTRSNPPSGISWYWQSSPSGTSTSNSNTTLTLTSGSVYYLRGRNNSTGCWGSARTVNYSIEPLPGTPSTPTVTNNCDNTVLTRNNPPSGITWYWQSSASGTSMSNASTSIARTTGSVYYLRARNNTTGCWSSSRTVNYSINLSPTTPAAPTVTNHCGNTVLTRSNPPSGMTWYWQSSAGGTSVSNTSASITMTSGSTYYLRARDNASLCWSGARAVNYSIDQAPTWYADTDNDGFGDPNTSQNSCNQPAGYVLDNNDQCPNEYGEIRGCTATLHSLSLSSAQNYVFTRAYQEPMDTPGGIQFNKDVIENVTYFDGLGRPMQQTAIKGSPYEKDMVTHITYDPYGRQTKEYLPFESNTSVGSYKTVNVNNDINTYYLNTYAHDFPGITDASLVNAYSESVLEPSPLNRVLEQGAPGTAWKADKNSDTDHTIKFGWNTNTTNEVVQFEVVFANPGDTEVPSLDKKGFYAANQLYITITKDENWTAADGNNHTTREYKDKQGRVILKRTYNQGVEHDTYYVYDKFGNLTYVLPPKVSVTDGVSDTELAELCYQYHYDYRNRLIEKKIPGKGWEYILYNKLDQPVMTQDANLRKENSGKPYDYWLFTKYDALGRVAYTGEIINNSNRKIMQSRAQSSLYEPYEHRETTPIRVAGTDVYYSKDAYPTSMEKIYTINYYDNYEFDTAGITKPSTVYGVGTTDRTRSLPTGTKVRVLGTNKWITTVTYYNAKGRPIYVASKNEYLNTTDIIETKLDFTGRVLQTKTTHTKGSNAAIVTIDTFTYDHMGRLLTQNQKINNQAEEHIVSNTYDNLGLLESKSVGGLSSTNGTPSVAEGLQTVDYTYNVRGWLRGINDVNNLGNDLFAFGINYNTTTEDLMATPLYNGNISETLWKTANDNTKRGYGYQYDALNRITAGVSTGYHYNLSYVTYDKMGNIESLKRHGWQNSSNYWDMDILSYTYDNGNKLLKVTDAGNDAYGFKDGTNTNDDFEYDANGNMILDRNKGISEITYNHLNLPLKVTVNSTAHTGNISYIYDATGAKLKKIATEGSSATTTEYAGNYVYKNGNLEFFNHPEGYIEKEANGYQYVYQYKDHLDNTRLSYSDKNNDGSITQDEIIQEKNYYPFGLTHKGYNSVLRGRNHIYGFGSKEFTASLNLNTYDFGSRNYMPDLGRWGVIDPKSDDIMQIDLTPYNYSWNNPTNINDPDGECPWCLGAAIGFVVEYGVQVATNLAGGQELGDALINVNPGKLLLATVTGAATGGLSSIKVVGGVAKVYKAVAVSSTAAGGNILKQSLINKNKTIDAVEMMTDAVLENVTLSKVEVPNISDDVIKTSEKQLDRAQRVAGDNPRPSRAEAVKEAKDKVETLKSKKENIKKINEVTNESKDALVNEVVKNNLDGLRKGFEENKFKKKL</sequence>
<organism evidence="3 4">
    <name type="scientific">Aquimarina mytili</name>
    <dbReference type="NCBI Taxonomy" id="874423"/>
    <lineage>
        <taxon>Bacteria</taxon>
        <taxon>Pseudomonadati</taxon>
        <taxon>Bacteroidota</taxon>
        <taxon>Flavobacteriia</taxon>
        <taxon>Flavobacteriales</taxon>
        <taxon>Flavobacteriaceae</taxon>
        <taxon>Aquimarina</taxon>
    </lineage>
</organism>
<dbReference type="InterPro" id="IPR022385">
    <property type="entry name" value="Rhs_assc_core"/>
</dbReference>
<feature type="domain" description="DUF6443" evidence="2">
    <location>
        <begin position="720"/>
        <end position="864"/>
    </location>
</feature>
<evidence type="ECO:0000259" key="2">
    <source>
        <dbReference type="Pfam" id="PF20041"/>
    </source>
</evidence>
<dbReference type="RefSeq" id="WP_201919133.1">
    <property type="nucleotide sequence ID" value="NZ_BAABAX010000005.1"/>
</dbReference>
<keyword evidence="4" id="KW-1185">Reference proteome</keyword>
<dbReference type="Proteomes" id="UP000651057">
    <property type="component" value="Unassembled WGS sequence"/>
</dbReference>
<keyword evidence="1" id="KW-0732">Signal</keyword>
<proteinExistence type="predicted"/>
<dbReference type="Gene3D" id="2.180.10.10">
    <property type="entry name" value="RHS repeat-associated core"/>
    <property type="match status" value="1"/>
</dbReference>
<dbReference type="NCBIfam" id="TIGR03696">
    <property type="entry name" value="Rhs_assc_core"/>
    <property type="match status" value="1"/>
</dbReference>